<evidence type="ECO:0000313" key="2">
    <source>
        <dbReference type="EMBL" id="UQS24854.1"/>
    </source>
</evidence>
<keyword evidence="3" id="KW-1185">Reference proteome</keyword>
<reference evidence="2" key="1">
    <citation type="submission" date="2022-01" db="EMBL/GenBank/DDBJ databases">
        <title>PSI-footprinting approach for the identification of protein synthesis inhibitor producers.</title>
        <authorList>
            <person name="Handel F."/>
            <person name="Kulik A."/>
            <person name="Wex K.W."/>
            <person name="Berscheid A."/>
            <person name="Saur J.S."/>
            <person name="Winkler A."/>
            <person name="Wibberg D."/>
            <person name="Kalinowski J."/>
            <person name="Broetz-Oesterhelt H."/>
            <person name="Mast Y."/>
        </authorList>
    </citation>
    <scope>NUCLEOTIDE SEQUENCE</scope>
    <source>
        <strain evidence="2">KNN 49.3e</strain>
    </source>
</reference>
<evidence type="ECO:0000313" key="3">
    <source>
        <dbReference type="Proteomes" id="UP000830158"/>
    </source>
</evidence>
<feature type="region of interest" description="Disordered" evidence="1">
    <location>
        <begin position="1"/>
        <end position="24"/>
    </location>
</feature>
<gene>
    <name evidence="2" type="ORF">L1857_19580</name>
</gene>
<name>A0ABY4NXP7_9PSEU</name>
<protein>
    <submittedName>
        <fullName evidence="2">Uncharacterized protein</fullName>
    </submittedName>
</protein>
<dbReference type="EMBL" id="CP091196">
    <property type="protein sequence ID" value="UQS24854.1"/>
    <property type="molecule type" value="Genomic_DNA"/>
</dbReference>
<evidence type="ECO:0000256" key="1">
    <source>
        <dbReference type="SAM" id="MobiDB-lite"/>
    </source>
</evidence>
<sequence length="47" mass="4869">MSVNSASSFGMCHRARPPASEAGLSTQMCGIVTVSPPRTTTVTISSR</sequence>
<organism evidence="2 3">
    <name type="scientific">Amycolatopsis thermalba</name>
    <dbReference type="NCBI Taxonomy" id="944492"/>
    <lineage>
        <taxon>Bacteria</taxon>
        <taxon>Bacillati</taxon>
        <taxon>Actinomycetota</taxon>
        <taxon>Actinomycetes</taxon>
        <taxon>Pseudonocardiales</taxon>
        <taxon>Pseudonocardiaceae</taxon>
        <taxon>Amycolatopsis</taxon>
    </lineage>
</organism>
<dbReference type="Proteomes" id="UP000830158">
    <property type="component" value="Chromosome"/>
</dbReference>
<accession>A0ABY4NXP7</accession>
<proteinExistence type="predicted"/>